<dbReference type="EMBL" id="BASZ01000007">
    <property type="protein sequence ID" value="GAD50155.1"/>
    <property type="molecule type" value="Genomic_DNA"/>
</dbReference>
<evidence type="ECO:0000256" key="1">
    <source>
        <dbReference type="SAM" id="Phobius"/>
    </source>
</evidence>
<dbReference type="Pfam" id="PF17152">
    <property type="entry name" value="CHASE8"/>
    <property type="match status" value="1"/>
</dbReference>
<comment type="caution">
    <text evidence="4">The sequence shown here is derived from an EMBL/GenBank/DDBJ whole genome shotgun (WGS) entry which is preliminary data.</text>
</comment>
<keyword evidence="5" id="KW-1185">Reference proteome</keyword>
<evidence type="ECO:0000259" key="2">
    <source>
        <dbReference type="PROSITE" id="PS50885"/>
    </source>
</evidence>
<dbReference type="InterPro" id="IPR033417">
    <property type="entry name" value="CHASE8"/>
</dbReference>
<dbReference type="RefSeq" id="WP_021690973.1">
    <property type="nucleotide sequence ID" value="NZ_BASZ01000007.1"/>
</dbReference>
<dbReference type="eggNOG" id="COG2199">
    <property type="taxonomic scope" value="Bacteria"/>
</dbReference>
<dbReference type="Gene3D" id="3.30.70.270">
    <property type="match status" value="1"/>
</dbReference>
<feature type="domain" description="GGDEF" evidence="3">
    <location>
        <begin position="276"/>
        <end position="409"/>
    </location>
</feature>
<dbReference type="KEGG" id="ntd:EGO55_05990"/>
<reference evidence="4 5" key="1">
    <citation type="submission" date="2013-09" db="EMBL/GenBank/DDBJ databases">
        <title>Whole genome shotgun sequence of Novosphingobium tardaugens NBRC 16725.</title>
        <authorList>
            <person name="Isaki S."/>
            <person name="Hosoyama A."/>
            <person name="Tsuchikane K."/>
            <person name="Katsumata H."/>
            <person name="Ando Y."/>
            <person name="Yamazaki S."/>
            <person name="Fujita N."/>
        </authorList>
    </citation>
    <scope>NUCLEOTIDE SEQUENCE [LARGE SCALE GENOMIC DNA]</scope>
    <source>
        <strain evidence="4 5">NBRC 16725</strain>
    </source>
</reference>
<dbReference type="PANTHER" id="PTHR46663:SF2">
    <property type="entry name" value="GGDEF DOMAIN-CONTAINING PROTEIN"/>
    <property type="match status" value="1"/>
</dbReference>
<dbReference type="InterPro" id="IPR000160">
    <property type="entry name" value="GGDEF_dom"/>
</dbReference>
<dbReference type="SMART" id="SM00267">
    <property type="entry name" value="GGDEF"/>
    <property type="match status" value="1"/>
</dbReference>
<dbReference type="Proteomes" id="UP000016568">
    <property type="component" value="Unassembled WGS sequence"/>
</dbReference>
<dbReference type="SUPFAM" id="SSF55073">
    <property type="entry name" value="Nucleotide cyclase"/>
    <property type="match status" value="1"/>
</dbReference>
<evidence type="ECO:0008006" key="6">
    <source>
        <dbReference type="Google" id="ProtNLM"/>
    </source>
</evidence>
<organism evidence="4 5">
    <name type="scientific">Caenibius tardaugens NBRC 16725</name>
    <dbReference type="NCBI Taxonomy" id="1219035"/>
    <lineage>
        <taxon>Bacteria</taxon>
        <taxon>Pseudomonadati</taxon>
        <taxon>Pseudomonadota</taxon>
        <taxon>Alphaproteobacteria</taxon>
        <taxon>Sphingomonadales</taxon>
        <taxon>Erythrobacteraceae</taxon>
        <taxon>Caenibius</taxon>
    </lineage>
</organism>
<accession>U2YMY9</accession>
<proteinExistence type="predicted"/>
<feature type="transmembrane region" description="Helical" evidence="1">
    <location>
        <begin position="152"/>
        <end position="174"/>
    </location>
</feature>
<dbReference type="GO" id="GO:0016020">
    <property type="term" value="C:membrane"/>
    <property type="evidence" value="ECO:0007669"/>
    <property type="project" value="InterPro"/>
</dbReference>
<evidence type="ECO:0000313" key="4">
    <source>
        <dbReference type="EMBL" id="GAD50155.1"/>
    </source>
</evidence>
<sequence>MVRRSSQPLPGIRDVLDRYNRRLMLLTLFLLCAALIGTGVHTIRYYFQSNLSLVARSISYTVEPAVVFEDMEAARDGIASVASMQGVRFVELRAPDGRLLANWFHSPSDTNTETTRVEQLFRIAHAVSPIRRDGQLIGTVHVAGDTSVLTNFLLYGGLSLLCCVVGALLAMRILTRQLVNGVIKPLQDIASVAHAVRQDRALERRVAPSGIAELDRFGHDFNALLNELEGWHVSLQDEKDKLQHDALHDPLTGLGNRAFFDHVINGMITDAPGKEAAFALLYLDLDHFKSINDQYGHIVGDAMLMAVGERLRKAIRPSDHAFRIGGDEFAVIVSALPDDDTLRAVASRIDESLSHAFDVNDTHTIAPSISIGHALYPRDAQSSPDLIRQADERMYQHKLKRRRFSSVQETYG</sequence>
<gene>
    <name evidence="4" type="ORF">NT2_07_01550</name>
</gene>
<dbReference type="NCBIfam" id="TIGR00254">
    <property type="entry name" value="GGDEF"/>
    <property type="match status" value="1"/>
</dbReference>
<protein>
    <recommendedName>
        <fullName evidence="6">Diguanylate cyclase</fullName>
    </recommendedName>
</protein>
<dbReference type="Pfam" id="PF00990">
    <property type="entry name" value="GGDEF"/>
    <property type="match status" value="1"/>
</dbReference>
<keyword evidence="1" id="KW-0472">Membrane</keyword>
<dbReference type="PANTHER" id="PTHR46663">
    <property type="entry name" value="DIGUANYLATE CYCLASE DGCT-RELATED"/>
    <property type="match status" value="1"/>
</dbReference>
<dbReference type="InterPro" id="IPR043128">
    <property type="entry name" value="Rev_trsase/Diguanyl_cyclase"/>
</dbReference>
<dbReference type="PROSITE" id="PS50887">
    <property type="entry name" value="GGDEF"/>
    <property type="match status" value="1"/>
</dbReference>
<dbReference type="GO" id="GO:0007165">
    <property type="term" value="P:signal transduction"/>
    <property type="evidence" value="ECO:0007669"/>
    <property type="project" value="InterPro"/>
</dbReference>
<evidence type="ECO:0000259" key="3">
    <source>
        <dbReference type="PROSITE" id="PS50887"/>
    </source>
</evidence>
<evidence type="ECO:0000313" key="5">
    <source>
        <dbReference type="Proteomes" id="UP000016568"/>
    </source>
</evidence>
<keyword evidence="1" id="KW-1133">Transmembrane helix</keyword>
<feature type="domain" description="HAMP" evidence="2">
    <location>
        <begin position="180"/>
        <end position="233"/>
    </location>
</feature>
<feature type="transmembrane region" description="Helical" evidence="1">
    <location>
        <begin position="23"/>
        <end position="47"/>
    </location>
</feature>
<dbReference type="AlphaFoldDB" id="U2YMY9"/>
<dbReference type="CDD" id="cd01949">
    <property type="entry name" value="GGDEF"/>
    <property type="match status" value="1"/>
</dbReference>
<name>U2YMY9_9SPHN</name>
<dbReference type="OrthoDB" id="9812260at2"/>
<dbReference type="InterPro" id="IPR003660">
    <property type="entry name" value="HAMP_dom"/>
</dbReference>
<dbReference type="InterPro" id="IPR029787">
    <property type="entry name" value="Nucleotide_cyclase"/>
</dbReference>
<keyword evidence="1" id="KW-0812">Transmembrane</keyword>
<dbReference type="InterPro" id="IPR052163">
    <property type="entry name" value="DGC-Regulatory_Protein"/>
</dbReference>
<dbReference type="PROSITE" id="PS50885">
    <property type="entry name" value="HAMP"/>
    <property type="match status" value="1"/>
</dbReference>